<dbReference type="AlphaFoldDB" id="A0A426XAA2"/>
<accession>A0A426XAA2</accession>
<dbReference type="EMBL" id="AMZH03023678">
    <property type="protein sequence ID" value="RRT36392.1"/>
    <property type="molecule type" value="Genomic_DNA"/>
</dbReference>
<organism evidence="1 2">
    <name type="scientific">Ensete ventricosum</name>
    <name type="common">Abyssinian banana</name>
    <name type="synonym">Musa ensete</name>
    <dbReference type="NCBI Taxonomy" id="4639"/>
    <lineage>
        <taxon>Eukaryota</taxon>
        <taxon>Viridiplantae</taxon>
        <taxon>Streptophyta</taxon>
        <taxon>Embryophyta</taxon>
        <taxon>Tracheophyta</taxon>
        <taxon>Spermatophyta</taxon>
        <taxon>Magnoliopsida</taxon>
        <taxon>Liliopsida</taxon>
        <taxon>Zingiberales</taxon>
        <taxon>Musaceae</taxon>
        <taxon>Ensete</taxon>
    </lineage>
</organism>
<evidence type="ECO:0000313" key="1">
    <source>
        <dbReference type="EMBL" id="RRT36392.1"/>
    </source>
</evidence>
<comment type="caution">
    <text evidence="1">The sequence shown here is derived from an EMBL/GenBank/DDBJ whole genome shotgun (WGS) entry which is preliminary data.</text>
</comment>
<reference evidence="1 2" key="1">
    <citation type="journal article" date="2014" name="Agronomy (Basel)">
        <title>A Draft Genome Sequence for Ensete ventricosum, the Drought-Tolerant Tree Against Hunger.</title>
        <authorList>
            <person name="Harrison J."/>
            <person name="Moore K.A."/>
            <person name="Paszkiewicz K."/>
            <person name="Jones T."/>
            <person name="Grant M."/>
            <person name="Ambacheew D."/>
            <person name="Muzemil S."/>
            <person name="Studholme D.J."/>
        </authorList>
    </citation>
    <scope>NUCLEOTIDE SEQUENCE [LARGE SCALE GENOMIC DNA]</scope>
</reference>
<dbReference type="Proteomes" id="UP000287651">
    <property type="component" value="Unassembled WGS sequence"/>
</dbReference>
<proteinExistence type="predicted"/>
<sequence>MSLYSESNGVSVPESLIFFIAYHTAAPHYAIRGPCSEAHACRPASPCRVDHVGKPVVRGREDVAARSIFAISFPPPLPEKTFSRFPIRVLKMKSCAEPSVCDDVRLVLKVG</sequence>
<name>A0A426XAA2_ENSVE</name>
<gene>
    <name evidence="1" type="ORF">B296_00033010</name>
</gene>
<protein>
    <submittedName>
        <fullName evidence="1">Uncharacterized protein</fullName>
    </submittedName>
</protein>
<evidence type="ECO:0000313" key="2">
    <source>
        <dbReference type="Proteomes" id="UP000287651"/>
    </source>
</evidence>